<evidence type="ECO:0000313" key="11">
    <source>
        <dbReference type="Proteomes" id="UP001626536"/>
    </source>
</evidence>
<evidence type="ECO:0000256" key="3">
    <source>
        <dbReference type="ARBA" id="ARBA00008900"/>
    </source>
</evidence>
<evidence type="ECO:0000256" key="8">
    <source>
        <dbReference type="ARBA" id="ARBA00048807"/>
    </source>
</evidence>
<evidence type="ECO:0000256" key="7">
    <source>
        <dbReference type="ARBA" id="ARBA00023239"/>
    </source>
</evidence>
<keyword evidence="7 9" id="KW-0456">Lyase</keyword>
<comment type="catalytic activity">
    <reaction evidence="8 9">
        <text>7,8-dihydroneopterin 3'-triphosphate + H2O = 6-carboxy-5,6,7,8-tetrahydropterin + triphosphate + acetaldehyde + 2 H(+)</text>
        <dbReference type="Rhea" id="RHEA:27966"/>
        <dbReference type="ChEBI" id="CHEBI:15343"/>
        <dbReference type="ChEBI" id="CHEBI:15377"/>
        <dbReference type="ChEBI" id="CHEBI:15378"/>
        <dbReference type="ChEBI" id="CHEBI:18036"/>
        <dbReference type="ChEBI" id="CHEBI:58462"/>
        <dbReference type="ChEBI" id="CHEBI:61032"/>
        <dbReference type="EC" id="4.1.2.50"/>
    </reaction>
</comment>
<comment type="cofactor">
    <cofactor evidence="9">
        <name>Zn(2+)</name>
        <dbReference type="ChEBI" id="CHEBI:29105"/>
    </cofactor>
    <text evidence="9">Binds 1 zinc ion per subunit.</text>
</comment>
<sequence>MKIMQAFRFEAAHRLPNVPEQHRCRRLHGHSYRVELRLEGPVDPVTGFVVDFFEVEAAFRPLLERLDHYYLNDIEGLENPTAENIAVWIWERIRKALPQLTSIVVYETADCSAEYDGG</sequence>
<evidence type="ECO:0000256" key="2">
    <source>
        <dbReference type="ARBA" id="ARBA00005061"/>
    </source>
</evidence>
<dbReference type="SUPFAM" id="SSF55620">
    <property type="entry name" value="Tetrahydrobiopterin biosynthesis enzymes-like"/>
    <property type="match status" value="1"/>
</dbReference>
<keyword evidence="5 9" id="KW-0479">Metal-binding</keyword>
<keyword evidence="9" id="KW-0671">Queuosine biosynthesis</keyword>
<dbReference type="Gene3D" id="3.30.479.10">
    <property type="entry name" value="6-pyruvoyl tetrahydropterin synthase/QueD"/>
    <property type="match status" value="1"/>
</dbReference>
<evidence type="ECO:0000256" key="4">
    <source>
        <dbReference type="ARBA" id="ARBA00018141"/>
    </source>
</evidence>
<dbReference type="EMBL" id="CP136862">
    <property type="protein sequence ID" value="WOJ90346.1"/>
    <property type="molecule type" value="Genomic_DNA"/>
</dbReference>
<organism evidence="10 11">
    <name type="scientific">Methylocapsa polymorpha</name>
    <dbReference type="NCBI Taxonomy" id="3080828"/>
    <lineage>
        <taxon>Bacteria</taxon>
        <taxon>Pseudomonadati</taxon>
        <taxon>Pseudomonadota</taxon>
        <taxon>Alphaproteobacteria</taxon>
        <taxon>Hyphomicrobiales</taxon>
        <taxon>Beijerinckiaceae</taxon>
        <taxon>Methylocapsa</taxon>
    </lineage>
</organism>
<dbReference type="GO" id="GO:0070497">
    <property type="term" value="F:6-carboxytetrahydropterin synthase activity"/>
    <property type="evidence" value="ECO:0007669"/>
    <property type="project" value="UniProtKB-EC"/>
</dbReference>
<dbReference type="Proteomes" id="UP001626536">
    <property type="component" value="Chromosome"/>
</dbReference>
<dbReference type="RefSeq" id="WP_407339793.1">
    <property type="nucleotide sequence ID" value="NZ_CP136862.1"/>
</dbReference>
<accession>A0ABZ0HWS5</accession>
<dbReference type="EC" id="4.-.-.-" evidence="9"/>
<dbReference type="InterPro" id="IPR038418">
    <property type="entry name" value="6-PTP_synth/QueD_sf"/>
</dbReference>
<evidence type="ECO:0000256" key="9">
    <source>
        <dbReference type="PIRNR" id="PIRNR006113"/>
    </source>
</evidence>
<evidence type="ECO:0000256" key="5">
    <source>
        <dbReference type="ARBA" id="ARBA00022723"/>
    </source>
</evidence>
<dbReference type="PIRSF" id="PIRSF006113">
    <property type="entry name" value="PTP_synth"/>
    <property type="match status" value="1"/>
</dbReference>
<evidence type="ECO:0000313" key="10">
    <source>
        <dbReference type="EMBL" id="WOJ90346.1"/>
    </source>
</evidence>
<gene>
    <name evidence="10" type="primary">queD</name>
    <name evidence="10" type="ORF">RZS28_03330</name>
</gene>
<dbReference type="Pfam" id="PF01242">
    <property type="entry name" value="PTPS"/>
    <property type="match status" value="1"/>
</dbReference>
<evidence type="ECO:0000256" key="1">
    <source>
        <dbReference type="ARBA" id="ARBA00002285"/>
    </source>
</evidence>
<proteinExistence type="inferred from homology"/>
<comment type="function">
    <text evidence="1">Catalyzes the conversion of 7,8-dihydroneopterin triphosphate (H2NTP) to 6-carboxy-5,6,7,8-tetrahydropterin (CPH4) and acetaldehyde.</text>
</comment>
<comment type="pathway">
    <text evidence="2 9">Purine metabolism; 7-cyano-7-deazaguanine biosynthesis.</text>
</comment>
<dbReference type="InterPro" id="IPR007115">
    <property type="entry name" value="6-PTP_synth/QueD"/>
</dbReference>
<evidence type="ECO:0000256" key="6">
    <source>
        <dbReference type="ARBA" id="ARBA00022833"/>
    </source>
</evidence>
<keyword evidence="11" id="KW-1185">Reference proteome</keyword>
<comment type="similarity">
    <text evidence="3 9">Belongs to the PTPS family. QueD subfamily.</text>
</comment>
<reference evidence="10 11" key="1">
    <citation type="submission" date="2023-10" db="EMBL/GenBank/DDBJ databases">
        <title>Novel methanotroph of the genus Methylocapsa from a subarctic wetland.</title>
        <authorList>
            <person name="Belova S.E."/>
            <person name="Oshkin I.Y."/>
            <person name="Miroshnikov K."/>
            <person name="Dedysh S.N."/>
        </authorList>
    </citation>
    <scope>NUCLEOTIDE SEQUENCE [LARGE SCALE GENOMIC DNA]</scope>
    <source>
        <strain evidence="10 11">RX1</strain>
    </source>
</reference>
<dbReference type="PANTHER" id="PTHR12589">
    <property type="entry name" value="PYRUVOYL TETRAHYDROBIOPTERIN SYNTHASE"/>
    <property type="match status" value="1"/>
</dbReference>
<keyword evidence="6 9" id="KW-0862">Zinc</keyword>
<dbReference type="NCBIfam" id="TIGR03367">
    <property type="entry name" value="queuosine_QueD"/>
    <property type="match status" value="1"/>
</dbReference>
<protein>
    <recommendedName>
        <fullName evidence="4 9">6-carboxy-5,6,7,8-tetrahydropterin synthase</fullName>
        <ecNumber evidence="9">4.-.-.-</ecNumber>
    </recommendedName>
</protein>
<dbReference type="PANTHER" id="PTHR12589:SF7">
    <property type="entry name" value="6-PYRUVOYL TETRAHYDROBIOPTERIN SYNTHASE"/>
    <property type="match status" value="1"/>
</dbReference>
<name>A0ABZ0HWS5_9HYPH</name>